<reference evidence="5 6" key="1">
    <citation type="submission" date="2021-03" db="EMBL/GenBank/DDBJ databases">
        <title>Sequencing the genomes of 1000 actinobacteria strains.</title>
        <authorList>
            <person name="Klenk H.-P."/>
        </authorList>
    </citation>
    <scope>NUCLEOTIDE SEQUENCE [LARGE SCALE GENOMIC DNA]</scope>
    <source>
        <strain evidence="5 6">DSM 24221</strain>
    </source>
</reference>
<dbReference type="Pfam" id="PF02595">
    <property type="entry name" value="Gly_kinase"/>
    <property type="match status" value="1"/>
</dbReference>
<dbReference type="EC" id="2.7.1.31" evidence="5"/>
<dbReference type="PANTHER" id="PTHR21599">
    <property type="entry name" value="GLYCERATE KINASE"/>
    <property type="match status" value="1"/>
</dbReference>
<evidence type="ECO:0000313" key="6">
    <source>
        <dbReference type="Proteomes" id="UP001519362"/>
    </source>
</evidence>
<comment type="caution">
    <text evidence="5">The sequence shown here is derived from an EMBL/GenBank/DDBJ whole genome shotgun (WGS) entry which is preliminary data.</text>
</comment>
<keyword evidence="2 4" id="KW-0808">Transferase</keyword>
<dbReference type="Gene3D" id="3.90.1510.10">
    <property type="entry name" value="Glycerate kinase, domain 2"/>
    <property type="match status" value="1"/>
</dbReference>
<evidence type="ECO:0000256" key="1">
    <source>
        <dbReference type="ARBA" id="ARBA00006284"/>
    </source>
</evidence>
<dbReference type="EMBL" id="JAGIOL010000001">
    <property type="protein sequence ID" value="MBP2437370.1"/>
    <property type="molecule type" value="Genomic_DNA"/>
</dbReference>
<dbReference type="PIRSF" id="PIRSF006078">
    <property type="entry name" value="GlxK"/>
    <property type="match status" value="1"/>
</dbReference>
<proteinExistence type="inferred from homology"/>
<organism evidence="5 6">
    <name type="scientific">Microbacterium amylolyticum</name>
    <dbReference type="NCBI Taxonomy" id="936337"/>
    <lineage>
        <taxon>Bacteria</taxon>
        <taxon>Bacillati</taxon>
        <taxon>Actinomycetota</taxon>
        <taxon>Actinomycetes</taxon>
        <taxon>Micrococcales</taxon>
        <taxon>Microbacteriaceae</taxon>
        <taxon>Microbacterium</taxon>
    </lineage>
</organism>
<dbReference type="NCBIfam" id="TIGR00045">
    <property type="entry name" value="glycerate kinase"/>
    <property type="match status" value="1"/>
</dbReference>
<dbReference type="InterPro" id="IPR004381">
    <property type="entry name" value="Glycerate_kinase"/>
</dbReference>
<dbReference type="Gene3D" id="3.40.50.10350">
    <property type="entry name" value="Glycerate kinase, domain 1"/>
    <property type="match status" value="1"/>
</dbReference>
<dbReference type="PANTHER" id="PTHR21599:SF0">
    <property type="entry name" value="GLYCERATE KINASE"/>
    <property type="match status" value="1"/>
</dbReference>
<dbReference type="GO" id="GO:0008887">
    <property type="term" value="F:glycerate kinase activity"/>
    <property type="evidence" value="ECO:0007669"/>
    <property type="project" value="UniProtKB-EC"/>
</dbReference>
<evidence type="ECO:0000256" key="3">
    <source>
        <dbReference type="ARBA" id="ARBA00022777"/>
    </source>
</evidence>
<sequence>MTHRRVVIAPDSFKGTATAADVAVAIAEGWVRSAPADHLDLRPMADGGEGTLDAFEKAVPGATRVAVRVTGPTGFPVDASWLRLPATDELPGGTGVVELASTCGIELLGEERCPWDAATLGFGQAIVAALDAGISRLILGIGSSASTDGGAGLLTALGARFLGNFGASITSGARGLTDLARVDVTGLRALPAGGVLVLSDVTNPLTGPRGAAAVFGPQKGLTAPDDIARVDDALARLAGLVGRADLAGAPGAGAAGGTGFALLVWGAQLTAGAEEISHLTDLADAIGSADVVVTGEGKFDGQSAAGKVPSHVAGLAGAARIPVALVAGQIDGDTTAFRAAASLTDIAGSSDAAMADTLRWLRDAGEQLAAEL</sequence>
<evidence type="ECO:0000256" key="2">
    <source>
        <dbReference type="ARBA" id="ARBA00022679"/>
    </source>
</evidence>
<gene>
    <name evidence="5" type="ORF">JOF34_001956</name>
</gene>
<keyword evidence="3 4" id="KW-0418">Kinase</keyword>
<dbReference type="InterPro" id="IPR036129">
    <property type="entry name" value="Glycerate_kinase_sf"/>
</dbReference>
<evidence type="ECO:0000313" key="5">
    <source>
        <dbReference type="EMBL" id="MBP2437370.1"/>
    </source>
</evidence>
<keyword evidence="6" id="KW-1185">Reference proteome</keyword>
<dbReference type="InterPro" id="IPR018197">
    <property type="entry name" value="Glycerate_kinase_RE-like"/>
</dbReference>
<name>A0ABS4ZKA2_9MICO</name>
<evidence type="ECO:0000256" key="4">
    <source>
        <dbReference type="PIRNR" id="PIRNR006078"/>
    </source>
</evidence>
<accession>A0ABS4ZKA2</accession>
<protein>
    <submittedName>
        <fullName evidence="5">Glycerate kinase</fullName>
        <ecNumber evidence="5">2.7.1.31</ecNumber>
    </submittedName>
</protein>
<comment type="similarity">
    <text evidence="1 4">Belongs to the glycerate kinase type-1 family.</text>
</comment>
<dbReference type="InterPro" id="IPR018193">
    <property type="entry name" value="Glyc_kinase_flavodox-like_fold"/>
</dbReference>
<dbReference type="Proteomes" id="UP001519362">
    <property type="component" value="Unassembled WGS sequence"/>
</dbReference>
<dbReference type="SUPFAM" id="SSF110738">
    <property type="entry name" value="Glycerate kinase I"/>
    <property type="match status" value="1"/>
</dbReference>
<dbReference type="RefSeq" id="WP_165134164.1">
    <property type="nucleotide sequence ID" value="NZ_CP049253.1"/>
</dbReference>